<organism evidence="2 3">
    <name type="scientific">Halomarina rubra</name>
    <dbReference type="NCBI Taxonomy" id="2071873"/>
    <lineage>
        <taxon>Archaea</taxon>
        <taxon>Methanobacteriati</taxon>
        <taxon>Methanobacteriota</taxon>
        <taxon>Stenosarchaea group</taxon>
        <taxon>Halobacteria</taxon>
        <taxon>Halobacteriales</taxon>
        <taxon>Natronomonadaceae</taxon>
        <taxon>Halomarina</taxon>
    </lineage>
</organism>
<gene>
    <name evidence="2" type="ORF">ACFSBT_04085</name>
</gene>
<keyword evidence="3" id="KW-1185">Reference proteome</keyword>
<accession>A0ABD6ASC5</accession>
<comment type="caution">
    <text evidence="2">The sequence shown here is derived from an EMBL/GenBank/DDBJ whole genome shotgun (WGS) entry which is preliminary data.</text>
</comment>
<evidence type="ECO:0000256" key="1">
    <source>
        <dbReference type="SAM" id="MobiDB-lite"/>
    </source>
</evidence>
<dbReference type="Proteomes" id="UP001597187">
    <property type="component" value="Unassembled WGS sequence"/>
</dbReference>
<dbReference type="AlphaFoldDB" id="A0ABD6ASC5"/>
<dbReference type="RefSeq" id="WP_250872436.1">
    <property type="nucleotide sequence ID" value="NZ_JALXFV010000002.1"/>
</dbReference>
<evidence type="ECO:0000313" key="2">
    <source>
        <dbReference type="EMBL" id="MFD1512458.1"/>
    </source>
</evidence>
<protein>
    <submittedName>
        <fullName evidence="2">Uncharacterized protein</fullName>
    </submittedName>
</protein>
<evidence type="ECO:0000313" key="3">
    <source>
        <dbReference type="Proteomes" id="UP001597187"/>
    </source>
</evidence>
<reference evidence="2 3" key="1">
    <citation type="journal article" date="2019" name="Int. J. Syst. Evol. Microbiol.">
        <title>The Global Catalogue of Microorganisms (GCM) 10K type strain sequencing project: providing services to taxonomists for standard genome sequencing and annotation.</title>
        <authorList>
            <consortium name="The Broad Institute Genomics Platform"/>
            <consortium name="The Broad Institute Genome Sequencing Center for Infectious Disease"/>
            <person name="Wu L."/>
            <person name="Ma J."/>
        </authorList>
    </citation>
    <scope>NUCLEOTIDE SEQUENCE [LARGE SCALE GENOMIC DNA]</scope>
    <source>
        <strain evidence="2 3">CGMCC 1.12563</strain>
    </source>
</reference>
<name>A0ABD6ASC5_9EURY</name>
<feature type="region of interest" description="Disordered" evidence="1">
    <location>
        <begin position="103"/>
        <end position="125"/>
    </location>
</feature>
<proteinExistence type="predicted"/>
<dbReference type="EMBL" id="JBHUDC010000002">
    <property type="protein sequence ID" value="MFD1512458.1"/>
    <property type="molecule type" value="Genomic_DNA"/>
</dbReference>
<feature type="compositionally biased region" description="Basic and acidic residues" evidence="1">
    <location>
        <begin position="104"/>
        <end position="125"/>
    </location>
</feature>
<sequence length="125" mass="13199">MNIDYPGAAAAVTIATGTTLAVEDGAVDVPDEHAERVIERFTERYGVTYDDEGNLVDADSGDEVAETDAVDPAAATDGTLGDLEDALATGEYDDILDEVAAAEKAGDDRDGAYERIDDRRTELEA</sequence>